<reference evidence="1" key="1">
    <citation type="submission" date="2023-07" db="EMBL/GenBank/DDBJ databases">
        <title>draft genome sequence of fig (Ficus carica).</title>
        <authorList>
            <person name="Takahashi T."/>
            <person name="Nishimura K."/>
        </authorList>
    </citation>
    <scope>NUCLEOTIDE SEQUENCE</scope>
</reference>
<gene>
    <name evidence="1" type="ORF">TIFTF001_052355</name>
</gene>
<dbReference type="Proteomes" id="UP001187192">
    <property type="component" value="Unassembled WGS sequence"/>
</dbReference>
<keyword evidence="2" id="KW-1185">Reference proteome</keyword>
<evidence type="ECO:0000313" key="1">
    <source>
        <dbReference type="EMBL" id="GMN74327.1"/>
    </source>
</evidence>
<accession>A0AA88EG46</accession>
<dbReference type="AlphaFoldDB" id="A0AA88EG46"/>
<name>A0AA88EG46_FICCA</name>
<evidence type="ECO:0000313" key="2">
    <source>
        <dbReference type="Proteomes" id="UP001187192"/>
    </source>
</evidence>
<proteinExistence type="predicted"/>
<organism evidence="1 2">
    <name type="scientific">Ficus carica</name>
    <name type="common">Common fig</name>
    <dbReference type="NCBI Taxonomy" id="3494"/>
    <lineage>
        <taxon>Eukaryota</taxon>
        <taxon>Viridiplantae</taxon>
        <taxon>Streptophyta</taxon>
        <taxon>Embryophyta</taxon>
        <taxon>Tracheophyta</taxon>
        <taxon>Spermatophyta</taxon>
        <taxon>Magnoliopsida</taxon>
        <taxon>eudicotyledons</taxon>
        <taxon>Gunneridae</taxon>
        <taxon>Pentapetalae</taxon>
        <taxon>rosids</taxon>
        <taxon>fabids</taxon>
        <taxon>Rosales</taxon>
        <taxon>Moraceae</taxon>
        <taxon>Ficeae</taxon>
        <taxon>Ficus</taxon>
    </lineage>
</organism>
<protein>
    <submittedName>
        <fullName evidence="1">Uncharacterized protein</fullName>
    </submittedName>
</protein>
<sequence length="65" mass="7070">MEQADEVKLDVAEHKTLASAALDVESPMADQRQLVSEGDEETAVEGRIPLCSAMMSSEDCFGIFH</sequence>
<feature type="non-terminal residue" evidence="1">
    <location>
        <position position="65"/>
    </location>
</feature>
<dbReference type="EMBL" id="BTGU01010853">
    <property type="protein sequence ID" value="GMN74327.1"/>
    <property type="molecule type" value="Genomic_DNA"/>
</dbReference>
<comment type="caution">
    <text evidence="1">The sequence shown here is derived from an EMBL/GenBank/DDBJ whole genome shotgun (WGS) entry which is preliminary data.</text>
</comment>